<dbReference type="InterPro" id="IPR013968">
    <property type="entry name" value="PKS_KR"/>
</dbReference>
<dbReference type="InterPro" id="IPR057326">
    <property type="entry name" value="KR_dom"/>
</dbReference>
<dbReference type="Pfam" id="PF16197">
    <property type="entry name" value="KAsynt_C_assoc"/>
    <property type="match status" value="1"/>
</dbReference>
<dbReference type="InterPro" id="IPR042104">
    <property type="entry name" value="PKS_dehydratase_sf"/>
</dbReference>
<dbReference type="InterPro" id="IPR009081">
    <property type="entry name" value="PP-bd_ACP"/>
</dbReference>
<dbReference type="InterPro" id="IPR032821">
    <property type="entry name" value="PKS_assoc"/>
</dbReference>
<evidence type="ECO:0000256" key="6">
    <source>
        <dbReference type="ARBA" id="ARBA00023194"/>
    </source>
</evidence>
<feature type="region of interest" description="N-terminal hotdog fold" evidence="9">
    <location>
        <begin position="911"/>
        <end position="1030"/>
    </location>
</feature>
<dbReference type="PROSITE" id="PS52019">
    <property type="entry name" value="PKS_MFAS_DH"/>
    <property type="match status" value="1"/>
</dbReference>
<keyword evidence="6" id="KW-0045">Antibiotic biosynthesis</keyword>
<dbReference type="CDD" id="cd05195">
    <property type="entry name" value="enoyl_red"/>
    <property type="match status" value="1"/>
</dbReference>
<sequence length="2518" mass="267555">MNASTRPVRAAQIAIVGAACRLPGGVLDLDGLWRVLVQGMDVIGQAPADRFDRDRFVDTAVTRPGKSYTAAGGFLDDVASFDAEYFGITPKEASRMDPQHRILLELAVEALDDAALPARALAGSDTAVYVGISDASYAALQMMRHRSVNAYTMAGGASSLAANRLSHFLDLRGPSMAIDTACSSSLVALDRACRTLQEGTSRTVLAAGANILLSPYHYVGFCQAGMLSRRGRCAAFSANADGFVRSEGGGLVVLKRLEDALADGDRVHGVIVGTGSNSDGRTPGVSLPNPQAQEDLLRSVYARAGADPEDLVYFEAHGTGTLVGDPAECRAIGQALGAARSTPLPIGTVKSNLGHLEPASGMAGLLKALLVLRHGLAPATLHTQPANPDIDFTALSLAPVTRATPLEPVDRPLVGVNSFGFGGANAHAILTTAPPARRPAGRHEPAPRPVTVSARSPQALTEAAARMSERLRTADPADFYDLAYTASRRRELHRHRAVVLASDPREAAERLLALSTPEKTDAERAASQPPGAEPAEAVGVGTAVERGRVAFVFSGNGSQWAGMGADLLADDPAFRDAVQEVDAALRPHLGWSVTERLSDVTPERMAATEVAQPLLFALQVALSTVLRRQGVTPAAVLGHSVGEVAAAHVAGALTLRQAARVIAERSRAQAPTAGSGRMAALALPPDRAAALLADHPEVTLAAVNSERDVTVAGPADRILRLAADMTARNTACTVLDLDYAFHSAAMDPLRRPLCHALRGLTPARTRIALFSTVSGERARGPELGADHWWNNVRAPVQFAPALEAAIEYGADVLVEIGPHPVLRSYLRRAAARQRTAVAVVPTLRREAHGTTALRQTVEAVLAAGADLDPNRYFPVPGRVMDLPAYPWQRKRHWQGAAQDWVRTSGSGLLDHPLLGERMPGPHPVWHGAIEPALVPWLVDHKIGGSVVMPATGYVEMILAAGQLALKTPVEVDHLRISAPLVVPWADATGIHTQTAINPDDGTVTVTSTDQHSREPRPHLRARVRSRPGTAPDHLDVPRLRARCPGRLAAADHYTALDRVGLGYGPAFRVLTGLNAGEREVLAHYDHGGEASRFTVHPALLDGALQAGVPLLTHALSDGRTGYLPAAIDLVQVWRTPSRRGIVHVRERSFTAAEACWDITVADEDGTVSVELRGCRMRRLSHIEQTPVLRQHTELRAAPLPGSPPPAAGGLPTATRLAAACAGPIAELCRAAAPLRIGAALEQLDKAYVHYLAEEAVTYLTEPTAPFTVEDLVRGGLRPQFAARFAHALSMKEWRDLAEPAGPGAWRLTTAPRARALYQETARHFPRSSSELVMAARNCEHGAAVHRGETDGLELLTGEGAVHALEQFYDIAPTGRTYNHIARELVRELVRHWPADRPLRVLEVGAGTGGMTSALLPLLPADRTTYLFTDLSAAFLPRAQQRFAPYDFVRYGVYDLDAEPAGQGLAEGGFDLVVAANALHTSTDLAAAVRRIATLLAPGGHLLAYEAHRTETLAPFFGTLDSFWHHRTDHRLRPDSALLPSTAWPELLTQCGFVDVVQENGPVEGVLSVLLATAPGTPRPAAAGPAPEDGQAAPCTVVLGTEAPDEDPLAAAVAADLTGSGPYTVRRIPAGEDAAGWTRELDTARGEVHLVLLLADTGTDGPRELTCRAAHRAALLRAMAQAAGQVPADPAHLWLITRPSGALPAPERPTAPADAAAWGVARTVATEFPAVRVRRVSLERSREPGADARRLADELRARTEETEVVLTAGGRFVPRVLPLPAATGRTPAYALGVHSPGLSYTLRWEEYEPAAPGPDEITVAVRAAALNYRDIMTATGLLPPEAQRHTASRVPGLECAGVVTAVGDRVSGLEAGDRVCGMAVGALASHVTGPALMFHRIPQGMTFEAAATMPVAFSTVHYGLETLARLRAGETVLVHGGAGGVGLAVLQFAALRGAHVIATAGSEAKRDLLRRLGTRHVLDSRSLDFAPQIMRLTQGRGVDVVVNSLAGEAVGRSMELLRPGGRFIELGKRDILENNPLSLGPFDNNLAFFSVDLTALVQQPETALALGREVSRHLENGDYRPLLHCVYPATRVREAFELMQHSRHVGKVVVAFDPLDEPPAVVTTPRDPAVDPEGTYLITGGLSGFGAATARWLADRGARHLALVSRRGPHAPEASALLEELAQRGVQAHAHAVDAADEVAMRALLDGIDASGYRLRGVVHCAMQLDDAPLAELTPERFTAVLVPKARGAAVLDRLTRGRDLDLFLMVSSIAAEIGNVHQAPYAAGNLYLEALVRQRRQAGLPGQAIAWGALGETGYVVRQNITAHVTAVGMELLGLDEAFAAADDLLTRNTTVATVASYNWTRARSFAHALNEPRYRLLVPPNEEIDGQSQEAFLAMLATLPADEARTALRKAVTHILAKAMQTGPEELDPHRRLTELGIDSLMAAELLVSLRQQFDIDVPPMELLRGGATVHDLTDLLLLRLGLTGAAAPAPTGGAGRIPLPAQGDASNEAVTQETSS</sequence>
<dbReference type="SMART" id="SM00829">
    <property type="entry name" value="PKS_ER"/>
    <property type="match status" value="1"/>
</dbReference>
<dbReference type="InterPro" id="IPR013149">
    <property type="entry name" value="ADH-like_C"/>
</dbReference>
<dbReference type="Pfam" id="PF00107">
    <property type="entry name" value="ADH_zinc_N"/>
    <property type="match status" value="1"/>
</dbReference>
<proteinExistence type="predicted"/>
<dbReference type="InterPro" id="IPR020843">
    <property type="entry name" value="ER"/>
</dbReference>
<dbReference type="InterPro" id="IPR029063">
    <property type="entry name" value="SAM-dependent_MTases_sf"/>
</dbReference>
<dbReference type="RefSeq" id="WP_229910244.1">
    <property type="nucleotide sequence ID" value="NZ_BNBI01000003.1"/>
</dbReference>
<dbReference type="InterPro" id="IPR016039">
    <property type="entry name" value="Thiolase-like"/>
</dbReference>
<dbReference type="Gene3D" id="3.30.70.3290">
    <property type="match status" value="1"/>
</dbReference>
<dbReference type="InterPro" id="IPR016035">
    <property type="entry name" value="Acyl_Trfase/lysoPLipase"/>
</dbReference>
<dbReference type="Gene3D" id="3.10.129.110">
    <property type="entry name" value="Polyketide synthase dehydratase"/>
    <property type="match status" value="1"/>
</dbReference>
<dbReference type="Gene3D" id="3.40.47.10">
    <property type="match status" value="1"/>
</dbReference>
<dbReference type="SUPFAM" id="SSF53335">
    <property type="entry name" value="S-adenosyl-L-methionine-dependent methyltransferases"/>
    <property type="match status" value="1"/>
</dbReference>
<dbReference type="InterPro" id="IPR014030">
    <property type="entry name" value="Ketoacyl_synth_N"/>
</dbReference>
<dbReference type="SUPFAM" id="SSF52151">
    <property type="entry name" value="FabD/lysophospholipase-like"/>
    <property type="match status" value="1"/>
</dbReference>
<dbReference type="Proteomes" id="UP000630718">
    <property type="component" value="Unassembled WGS sequence"/>
</dbReference>
<feature type="region of interest" description="Disordered" evidence="10">
    <location>
        <begin position="515"/>
        <end position="535"/>
    </location>
</feature>
<dbReference type="GO" id="GO:0031177">
    <property type="term" value="F:phosphopantetheine binding"/>
    <property type="evidence" value="ECO:0007669"/>
    <property type="project" value="InterPro"/>
</dbReference>
<dbReference type="SMART" id="SM00826">
    <property type="entry name" value="PKS_DH"/>
    <property type="match status" value="1"/>
</dbReference>
<evidence type="ECO:0000256" key="8">
    <source>
        <dbReference type="ARBA" id="ARBA00023315"/>
    </source>
</evidence>
<dbReference type="InterPro" id="IPR036736">
    <property type="entry name" value="ACP-like_sf"/>
</dbReference>
<dbReference type="GO" id="GO:0016491">
    <property type="term" value="F:oxidoreductase activity"/>
    <property type="evidence" value="ECO:0007669"/>
    <property type="project" value="InterPro"/>
</dbReference>
<dbReference type="Gene3D" id="3.40.50.720">
    <property type="entry name" value="NAD(P)-binding Rossmann-like Domain"/>
    <property type="match status" value="3"/>
</dbReference>
<dbReference type="FunFam" id="3.40.50.720:FF:000209">
    <property type="entry name" value="Polyketide synthase Pks12"/>
    <property type="match status" value="1"/>
</dbReference>
<dbReference type="Gene3D" id="3.90.180.10">
    <property type="entry name" value="Medium-chain alcohol dehydrogenases, catalytic domain"/>
    <property type="match status" value="1"/>
</dbReference>
<dbReference type="InterPro" id="IPR016036">
    <property type="entry name" value="Malonyl_transacylase_ACP-bd"/>
</dbReference>
<dbReference type="InterPro" id="IPR018201">
    <property type="entry name" value="Ketoacyl_synth_AS"/>
</dbReference>
<feature type="region of interest" description="Disordered" evidence="10">
    <location>
        <begin position="992"/>
        <end position="1037"/>
    </location>
</feature>
<dbReference type="CDD" id="cd02440">
    <property type="entry name" value="AdoMet_MTases"/>
    <property type="match status" value="1"/>
</dbReference>
<dbReference type="SUPFAM" id="SSF55048">
    <property type="entry name" value="Probable ACP-binding domain of malonyl-CoA ACP transacylase"/>
    <property type="match status" value="1"/>
</dbReference>
<dbReference type="Pfam" id="PF21089">
    <property type="entry name" value="PKS_DH_N"/>
    <property type="match status" value="1"/>
</dbReference>
<evidence type="ECO:0000256" key="2">
    <source>
        <dbReference type="ARBA" id="ARBA00022450"/>
    </source>
</evidence>
<dbReference type="InterPro" id="IPR049552">
    <property type="entry name" value="PKS_DH_N"/>
</dbReference>
<dbReference type="InterPro" id="IPR020806">
    <property type="entry name" value="PKS_PP-bd"/>
</dbReference>
<evidence type="ECO:0000256" key="5">
    <source>
        <dbReference type="ARBA" id="ARBA00022857"/>
    </source>
</evidence>
<dbReference type="SMART" id="SM00823">
    <property type="entry name" value="PKS_PP"/>
    <property type="match status" value="1"/>
</dbReference>
<keyword evidence="5" id="KW-0521">NADP</keyword>
<feature type="active site" description="Proton donor; for dehydratase activity" evidence="9">
    <location>
        <position position="1101"/>
    </location>
</feature>
<feature type="domain" description="Carrier" evidence="11">
    <location>
        <begin position="2403"/>
        <end position="2482"/>
    </location>
</feature>
<dbReference type="GO" id="GO:0006633">
    <property type="term" value="P:fatty acid biosynthetic process"/>
    <property type="evidence" value="ECO:0007669"/>
    <property type="project" value="InterPro"/>
</dbReference>
<dbReference type="SMART" id="SM01294">
    <property type="entry name" value="PKS_PP_betabranch"/>
    <property type="match status" value="1"/>
</dbReference>
<keyword evidence="15" id="KW-1185">Reference proteome</keyword>
<evidence type="ECO:0000256" key="9">
    <source>
        <dbReference type="PROSITE-ProRule" id="PRU01363"/>
    </source>
</evidence>
<evidence type="ECO:0000256" key="3">
    <source>
        <dbReference type="ARBA" id="ARBA00022553"/>
    </source>
</evidence>
<dbReference type="Pfam" id="PF08659">
    <property type="entry name" value="KR"/>
    <property type="match status" value="1"/>
</dbReference>
<dbReference type="InterPro" id="IPR014031">
    <property type="entry name" value="Ketoacyl_synth_C"/>
</dbReference>
<dbReference type="Gene3D" id="1.10.1200.10">
    <property type="entry name" value="ACP-like"/>
    <property type="match status" value="1"/>
</dbReference>
<dbReference type="SUPFAM" id="SSF50129">
    <property type="entry name" value="GroES-like"/>
    <property type="match status" value="1"/>
</dbReference>
<dbReference type="InterPro" id="IPR036291">
    <property type="entry name" value="NAD(P)-bd_dom_sf"/>
</dbReference>
<name>A0A919A9D1_9ACTN</name>
<dbReference type="InterPro" id="IPR013154">
    <property type="entry name" value="ADH-like_N"/>
</dbReference>
<feature type="region of interest" description="C-terminal hotdog fold" evidence="9">
    <location>
        <begin position="1044"/>
        <end position="1185"/>
    </location>
</feature>
<dbReference type="GO" id="GO:0017000">
    <property type="term" value="P:antibiotic biosynthetic process"/>
    <property type="evidence" value="ECO:0007669"/>
    <property type="project" value="UniProtKB-KW"/>
</dbReference>
<dbReference type="InterPro" id="IPR020841">
    <property type="entry name" value="PKS_Beta-ketoAc_synthase_dom"/>
</dbReference>
<evidence type="ECO:0000259" key="13">
    <source>
        <dbReference type="PROSITE" id="PS52019"/>
    </source>
</evidence>
<accession>A0A919A9D1</accession>
<reference evidence="14" key="2">
    <citation type="submission" date="2020-09" db="EMBL/GenBank/DDBJ databases">
        <authorList>
            <person name="Sun Q."/>
            <person name="Ohkuma M."/>
        </authorList>
    </citation>
    <scope>NUCLEOTIDE SEQUENCE</scope>
    <source>
        <strain evidence="14">JCM 4477</strain>
    </source>
</reference>
<evidence type="ECO:0000256" key="10">
    <source>
        <dbReference type="SAM" id="MobiDB-lite"/>
    </source>
</evidence>
<feature type="domain" description="PKS/mFAS DH" evidence="13">
    <location>
        <begin position="911"/>
        <end position="1185"/>
    </location>
</feature>
<dbReference type="Pfam" id="PF02801">
    <property type="entry name" value="Ketoacyl-synt_C"/>
    <property type="match status" value="1"/>
</dbReference>
<dbReference type="InterPro" id="IPR001227">
    <property type="entry name" value="Ac_transferase_dom_sf"/>
</dbReference>
<reference evidence="14" key="1">
    <citation type="journal article" date="2014" name="Int. J. Syst. Evol. Microbiol.">
        <title>Complete genome sequence of Corynebacterium casei LMG S-19264T (=DSM 44701T), isolated from a smear-ripened cheese.</title>
        <authorList>
            <consortium name="US DOE Joint Genome Institute (JGI-PGF)"/>
            <person name="Walter F."/>
            <person name="Albersmeier A."/>
            <person name="Kalinowski J."/>
            <person name="Ruckert C."/>
        </authorList>
    </citation>
    <scope>NUCLEOTIDE SEQUENCE</scope>
    <source>
        <strain evidence="14">JCM 4477</strain>
    </source>
</reference>
<keyword evidence="4" id="KW-0808">Transferase</keyword>
<dbReference type="SUPFAM" id="SSF51735">
    <property type="entry name" value="NAD(P)-binding Rossmann-fold domains"/>
    <property type="match status" value="3"/>
</dbReference>
<evidence type="ECO:0000256" key="1">
    <source>
        <dbReference type="ARBA" id="ARBA00004792"/>
    </source>
</evidence>
<feature type="region of interest" description="Disordered" evidence="10">
    <location>
        <begin position="435"/>
        <end position="458"/>
    </location>
</feature>
<dbReference type="InterPro" id="IPR014043">
    <property type="entry name" value="Acyl_transferase_dom"/>
</dbReference>
<keyword evidence="2" id="KW-0596">Phosphopantetheine</keyword>
<gene>
    <name evidence="14" type="primary">wcbR</name>
    <name evidence="14" type="ORF">GCM10018772_14720</name>
</gene>
<keyword evidence="7" id="KW-0511">Multifunctional enzyme</keyword>
<dbReference type="PROSITE" id="PS52004">
    <property type="entry name" value="KS3_2"/>
    <property type="match status" value="1"/>
</dbReference>
<dbReference type="PANTHER" id="PTHR43775">
    <property type="entry name" value="FATTY ACID SYNTHASE"/>
    <property type="match status" value="1"/>
</dbReference>
<dbReference type="EMBL" id="BNBI01000003">
    <property type="protein sequence ID" value="GHE92116.1"/>
    <property type="molecule type" value="Genomic_DNA"/>
</dbReference>
<dbReference type="PANTHER" id="PTHR43775:SF37">
    <property type="entry name" value="SI:DKEY-61P9.11"/>
    <property type="match status" value="1"/>
</dbReference>
<comment type="pathway">
    <text evidence="1">Antibiotic biosynthesis.</text>
</comment>
<protein>
    <submittedName>
        <fullName evidence="14">Type I polyketide synthase</fullName>
    </submittedName>
</protein>
<feature type="domain" description="Ketosynthase family 3 (KS3)" evidence="12">
    <location>
        <begin position="10"/>
        <end position="432"/>
    </location>
</feature>
<dbReference type="SMART" id="SM00827">
    <property type="entry name" value="PKS_AT"/>
    <property type="match status" value="1"/>
</dbReference>
<dbReference type="InterPro" id="IPR020807">
    <property type="entry name" value="PKS_DH"/>
</dbReference>
<dbReference type="Pfam" id="PF00550">
    <property type="entry name" value="PP-binding"/>
    <property type="match status" value="1"/>
</dbReference>
<dbReference type="SUPFAM" id="SSF47336">
    <property type="entry name" value="ACP-like"/>
    <property type="match status" value="1"/>
</dbReference>
<dbReference type="Pfam" id="PF08240">
    <property type="entry name" value="ADH_N"/>
    <property type="match status" value="1"/>
</dbReference>
<comment type="caution">
    <text evidence="14">The sequence shown here is derived from an EMBL/GenBank/DDBJ whole genome shotgun (WGS) entry which is preliminary data.</text>
</comment>
<evidence type="ECO:0000256" key="7">
    <source>
        <dbReference type="ARBA" id="ARBA00023268"/>
    </source>
</evidence>
<dbReference type="SMART" id="SM00825">
    <property type="entry name" value="PKS_KS"/>
    <property type="match status" value="1"/>
</dbReference>
<dbReference type="InterPro" id="IPR049900">
    <property type="entry name" value="PKS_mFAS_DH"/>
</dbReference>
<dbReference type="Pfam" id="PF08242">
    <property type="entry name" value="Methyltransf_12"/>
    <property type="match status" value="1"/>
</dbReference>
<dbReference type="Pfam" id="PF14765">
    <property type="entry name" value="PS-DH"/>
    <property type="match status" value="1"/>
</dbReference>
<feature type="active site" description="Proton acceptor; for dehydratase activity" evidence="9">
    <location>
        <position position="940"/>
    </location>
</feature>
<evidence type="ECO:0000259" key="11">
    <source>
        <dbReference type="PROSITE" id="PS50075"/>
    </source>
</evidence>
<dbReference type="Pfam" id="PF00698">
    <property type="entry name" value="Acyl_transf_1"/>
    <property type="match status" value="1"/>
</dbReference>
<dbReference type="Pfam" id="PF00109">
    <property type="entry name" value="ketoacyl-synt"/>
    <property type="match status" value="1"/>
</dbReference>
<dbReference type="InterPro" id="IPR050091">
    <property type="entry name" value="PKS_NRPS_Biosynth_Enz"/>
</dbReference>
<dbReference type="PROSITE" id="PS00012">
    <property type="entry name" value="PHOSPHOPANTETHEINE"/>
    <property type="match status" value="1"/>
</dbReference>
<dbReference type="InterPro" id="IPR013217">
    <property type="entry name" value="Methyltransf_12"/>
</dbReference>
<dbReference type="GO" id="GO:0004312">
    <property type="term" value="F:fatty acid synthase activity"/>
    <property type="evidence" value="ECO:0007669"/>
    <property type="project" value="TreeGrafter"/>
</dbReference>
<dbReference type="Gene3D" id="3.40.50.150">
    <property type="entry name" value="Vaccinia Virus protein VP39"/>
    <property type="match status" value="1"/>
</dbReference>
<dbReference type="CDD" id="cd00833">
    <property type="entry name" value="PKS"/>
    <property type="match status" value="1"/>
</dbReference>
<evidence type="ECO:0000259" key="12">
    <source>
        <dbReference type="PROSITE" id="PS52004"/>
    </source>
</evidence>
<keyword evidence="8" id="KW-0012">Acyltransferase</keyword>
<evidence type="ECO:0000256" key="4">
    <source>
        <dbReference type="ARBA" id="ARBA00022679"/>
    </source>
</evidence>
<dbReference type="InterPro" id="IPR006162">
    <property type="entry name" value="Ppantetheine_attach_site"/>
</dbReference>
<evidence type="ECO:0000313" key="15">
    <source>
        <dbReference type="Proteomes" id="UP000630718"/>
    </source>
</evidence>
<dbReference type="InterPro" id="IPR049551">
    <property type="entry name" value="PKS_DH_C"/>
</dbReference>
<feature type="compositionally biased region" description="Polar residues" evidence="10">
    <location>
        <begin position="2506"/>
        <end position="2518"/>
    </location>
</feature>
<feature type="region of interest" description="Disordered" evidence="10">
    <location>
        <begin position="2492"/>
        <end position="2518"/>
    </location>
</feature>
<dbReference type="PROSITE" id="PS00606">
    <property type="entry name" value="KS3_1"/>
    <property type="match status" value="1"/>
</dbReference>
<dbReference type="Gene3D" id="3.40.366.10">
    <property type="entry name" value="Malonyl-Coenzyme A Acyl Carrier Protein, domain 2"/>
    <property type="match status" value="1"/>
</dbReference>
<dbReference type="SUPFAM" id="SSF53901">
    <property type="entry name" value="Thiolase-like"/>
    <property type="match status" value="1"/>
</dbReference>
<organism evidence="14 15">
    <name type="scientific">Streptomyces fumanus</name>
    <dbReference type="NCBI Taxonomy" id="67302"/>
    <lineage>
        <taxon>Bacteria</taxon>
        <taxon>Bacillati</taxon>
        <taxon>Actinomycetota</taxon>
        <taxon>Actinomycetes</taxon>
        <taxon>Kitasatosporales</taxon>
        <taxon>Streptomycetaceae</taxon>
        <taxon>Streptomyces</taxon>
    </lineage>
</organism>
<dbReference type="GO" id="GO:0004315">
    <property type="term" value="F:3-oxoacyl-[acyl-carrier-protein] synthase activity"/>
    <property type="evidence" value="ECO:0007669"/>
    <property type="project" value="InterPro"/>
</dbReference>
<dbReference type="InterPro" id="IPR011032">
    <property type="entry name" value="GroES-like_sf"/>
</dbReference>
<evidence type="ECO:0000313" key="14">
    <source>
        <dbReference type="EMBL" id="GHE92116.1"/>
    </source>
</evidence>
<dbReference type="SMART" id="SM00822">
    <property type="entry name" value="PKS_KR"/>
    <property type="match status" value="1"/>
</dbReference>
<dbReference type="PROSITE" id="PS50075">
    <property type="entry name" value="CARRIER"/>
    <property type="match status" value="1"/>
</dbReference>
<dbReference type="PROSITE" id="PS51257">
    <property type="entry name" value="PROKAR_LIPOPROTEIN"/>
    <property type="match status" value="1"/>
</dbReference>
<keyword evidence="3" id="KW-0597">Phosphoprotein</keyword>